<feature type="chain" id="PRO_5043873644" evidence="1">
    <location>
        <begin position="23"/>
        <end position="121"/>
    </location>
</feature>
<accession>A0AAU7CEP4</accession>
<name>A0AAU7CEP4_9BACT</name>
<keyword evidence="1" id="KW-0732">Signal</keyword>
<protein>
    <submittedName>
        <fullName evidence="2">Uncharacterized protein</fullName>
    </submittedName>
</protein>
<proteinExistence type="predicted"/>
<dbReference type="EMBL" id="CP155447">
    <property type="protein sequence ID" value="XBH03523.1"/>
    <property type="molecule type" value="Genomic_DNA"/>
</dbReference>
<evidence type="ECO:0000256" key="1">
    <source>
        <dbReference type="SAM" id="SignalP"/>
    </source>
</evidence>
<dbReference type="RefSeq" id="WP_406696257.1">
    <property type="nucleotide sequence ID" value="NZ_CP155447.1"/>
</dbReference>
<organism evidence="2">
    <name type="scientific">Singulisphaera sp. Ch08</name>
    <dbReference type="NCBI Taxonomy" id="3120278"/>
    <lineage>
        <taxon>Bacteria</taxon>
        <taxon>Pseudomonadati</taxon>
        <taxon>Planctomycetota</taxon>
        <taxon>Planctomycetia</taxon>
        <taxon>Isosphaerales</taxon>
        <taxon>Isosphaeraceae</taxon>
        <taxon>Singulisphaera</taxon>
    </lineage>
</organism>
<reference evidence="2" key="1">
    <citation type="submission" date="2024-05" db="EMBL/GenBank/DDBJ databases">
        <title>Planctomycetes of the genus Singulisphaera possess chitinolytic capabilities.</title>
        <authorList>
            <person name="Ivanova A."/>
        </authorList>
    </citation>
    <scope>NUCLEOTIDE SEQUENCE</scope>
    <source>
        <strain evidence="2">Ch08T</strain>
    </source>
</reference>
<gene>
    <name evidence="2" type="ORF">V5E97_35245</name>
</gene>
<sequence>MRSILATFLAILITLCPLLCGAAEFGQGAHRHDVAENSSHDSSAPDQCPEEGDNCICQGAVQGGHVRFFGAETFNHSILVGLLFPLSLNTLSHQARERSSTGLADWGNALAVRSFLQNYRC</sequence>
<evidence type="ECO:0000313" key="2">
    <source>
        <dbReference type="EMBL" id="XBH03523.1"/>
    </source>
</evidence>
<feature type="signal peptide" evidence="1">
    <location>
        <begin position="1"/>
        <end position="22"/>
    </location>
</feature>
<dbReference type="AlphaFoldDB" id="A0AAU7CEP4"/>